<dbReference type="EMBL" id="JBEPLS010000009">
    <property type="protein sequence ID" value="MET3604791.1"/>
    <property type="molecule type" value="Genomic_DNA"/>
</dbReference>
<evidence type="ECO:0000256" key="1">
    <source>
        <dbReference type="SAM" id="SignalP"/>
    </source>
</evidence>
<dbReference type="KEGG" id="snn:EWH46_00765"/>
<sequence length="275" mass="27537">MRRPAMRLAPMLLALAMTALSGCGGSGDEGGGDEGPQAVALANSGTPTGRSWRAGQLLESAGTEVQAYRAGMADASGTVIAVFVQKIGTRHQLQAVRGTPGSVGTPPAWSAPAVISGTADPATDPGKGGWNLGLSVTPDGRAHATWLVRRACAAPPSTARPAATCSDLYGAAFDGSHWGAPARIADSSRPSGGVPGSDSGPQQVALAVDTLFGFPISALTRSRLFGSDLGHATLMVSSSGVGALVTSSTLASLPTADTPGGVNGAVYSLWGWFLK</sequence>
<dbReference type="AlphaFoldDB" id="A0A5C1PXW5"/>
<protein>
    <submittedName>
        <fullName evidence="3">Uncharacterized protein</fullName>
    </submittedName>
</protein>
<keyword evidence="1" id="KW-0732">Signal</keyword>
<dbReference type="PROSITE" id="PS51257">
    <property type="entry name" value="PROKAR_LIPOPROTEIN"/>
    <property type="match status" value="1"/>
</dbReference>
<organism evidence="3 4">
    <name type="scientific">Sphaerotilus sulfidivorans</name>
    <dbReference type="NCBI Taxonomy" id="639200"/>
    <lineage>
        <taxon>Bacteria</taxon>
        <taxon>Pseudomonadati</taxon>
        <taxon>Pseudomonadota</taxon>
        <taxon>Betaproteobacteria</taxon>
        <taxon>Burkholderiales</taxon>
        <taxon>Sphaerotilaceae</taxon>
        <taxon>Sphaerotilus</taxon>
    </lineage>
</organism>
<evidence type="ECO:0000313" key="5">
    <source>
        <dbReference type="Proteomes" id="UP001549111"/>
    </source>
</evidence>
<keyword evidence="5" id="KW-1185">Reference proteome</keyword>
<reference evidence="3 4" key="1">
    <citation type="submission" date="2019-02" db="EMBL/GenBank/DDBJ databases">
        <title>Complete Genome Sequence and Methylome Analysis of Sphaerotilus natans subsp. sulfidivorans D-507.</title>
        <authorList>
            <person name="Fomenkov A."/>
            <person name="Gridneva E."/>
            <person name="Smolyakov D."/>
            <person name="Dubinina G."/>
            <person name="Vincze T."/>
            <person name="Grabovich M."/>
            <person name="Roberts R.J."/>
        </authorList>
    </citation>
    <scope>NUCLEOTIDE SEQUENCE [LARGE SCALE GENOMIC DNA]</scope>
    <source>
        <strain evidence="3 4">D-507</strain>
    </source>
</reference>
<evidence type="ECO:0000313" key="4">
    <source>
        <dbReference type="Proteomes" id="UP000323522"/>
    </source>
</evidence>
<proteinExistence type="predicted"/>
<feature type="chain" id="PRO_5044618714" evidence="1">
    <location>
        <begin position="22"/>
        <end position="275"/>
    </location>
</feature>
<dbReference type="Proteomes" id="UP001549111">
    <property type="component" value="Unassembled WGS sequence"/>
</dbReference>
<evidence type="ECO:0000313" key="3">
    <source>
        <dbReference type="EMBL" id="QEM99445.1"/>
    </source>
</evidence>
<reference evidence="2 5" key="2">
    <citation type="submission" date="2024-06" db="EMBL/GenBank/DDBJ databases">
        <title>Genomic Encyclopedia of Type Strains, Phase IV (KMG-IV): sequencing the most valuable type-strain genomes for metagenomic binning, comparative biology and taxonomic classification.</title>
        <authorList>
            <person name="Goeker M."/>
        </authorList>
    </citation>
    <scope>NUCLEOTIDE SEQUENCE [LARGE SCALE GENOMIC DNA]</scope>
    <source>
        <strain evidence="2 5">D-501</strain>
    </source>
</reference>
<evidence type="ECO:0000313" key="2">
    <source>
        <dbReference type="EMBL" id="MET3604791.1"/>
    </source>
</evidence>
<accession>A0A5C1PXW5</accession>
<dbReference type="Proteomes" id="UP000323522">
    <property type="component" value="Chromosome"/>
</dbReference>
<gene>
    <name evidence="2" type="ORF">ABIC99_002612</name>
    <name evidence="3" type="ORF">EWH46_00765</name>
</gene>
<dbReference type="EMBL" id="CP035708">
    <property type="protein sequence ID" value="QEM99445.1"/>
    <property type="molecule type" value="Genomic_DNA"/>
</dbReference>
<feature type="signal peptide" evidence="1">
    <location>
        <begin position="1"/>
        <end position="21"/>
    </location>
</feature>
<name>A0A5C1PXW5_9BURK</name>
<dbReference type="RefSeq" id="WP_149502189.1">
    <property type="nucleotide sequence ID" value="NZ_CP035708.1"/>
</dbReference>